<reference evidence="1" key="1">
    <citation type="submission" date="2018-06" db="EMBL/GenBank/DDBJ databases">
        <authorList>
            <person name="Zhirakovskaya E."/>
        </authorList>
    </citation>
    <scope>NUCLEOTIDE SEQUENCE</scope>
</reference>
<sequence>MPNINLSLEQLRTLIGIKVIYSGEQYQIIEIIESDPGLILQNCTDKKFIQENQFGDPTRRVPKSITIQVLTKDKKELHPQFLALDLL</sequence>
<organism evidence="1">
    <name type="scientific">hydrothermal vent metagenome</name>
    <dbReference type="NCBI Taxonomy" id="652676"/>
    <lineage>
        <taxon>unclassified sequences</taxon>
        <taxon>metagenomes</taxon>
        <taxon>ecological metagenomes</taxon>
    </lineage>
</organism>
<proteinExistence type="predicted"/>
<accession>A0A3B0ZEM5</accession>
<protein>
    <submittedName>
        <fullName evidence="1">Uncharacterized protein</fullName>
    </submittedName>
</protein>
<dbReference type="AlphaFoldDB" id="A0A3B0ZEM5"/>
<name>A0A3B0ZEM5_9ZZZZ</name>
<dbReference type="EMBL" id="UOFS01000007">
    <property type="protein sequence ID" value="VAW91888.1"/>
    <property type="molecule type" value="Genomic_DNA"/>
</dbReference>
<evidence type="ECO:0000313" key="1">
    <source>
        <dbReference type="EMBL" id="VAW91888.1"/>
    </source>
</evidence>
<gene>
    <name evidence="1" type="ORF">MNBD_GAMMA22-1560</name>
</gene>